<evidence type="ECO:0000256" key="4">
    <source>
        <dbReference type="ARBA" id="ARBA00023136"/>
    </source>
</evidence>
<keyword evidence="2" id="KW-0812">Transmembrane</keyword>
<dbReference type="GO" id="GO:0016491">
    <property type="term" value="F:oxidoreductase activity"/>
    <property type="evidence" value="ECO:0007669"/>
    <property type="project" value="InterPro"/>
</dbReference>
<dbReference type="Pfam" id="PF04116">
    <property type="entry name" value="FA_hydroxylase"/>
    <property type="match status" value="1"/>
</dbReference>
<keyword evidence="3" id="KW-1133">Transmembrane helix</keyword>
<feature type="domain" description="Fatty acid hydroxylase" evidence="5">
    <location>
        <begin position="119"/>
        <end position="241"/>
    </location>
</feature>
<evidence type="ECO:0000256" key="2">
    <source>
        <dbReference type="ARBA" id="ARBA00022692"/>
    </source>
</evidence>
<keyword evidence="7" id="KW-1185">Reference proteome</keyword>
<protein>
    <recommendedName>
        <fullName evidence="5">Fatty acid hydroxylase domain-containing protein</fullName>
    </recommendedName>
</protein>
<dbReference type="GO" id="GO:0016020">
    <property type="term" value="C:membrane"/>
    <property type="evidence" value="ECO:0007669"/>
    <property type="project" value="UniProtKB-SubCell"/>
</dbReference>
<name>A0A9N8PC51_9PEZI</name>
<dbReference type="InterPro" id="IPR050307">
    <property type="entry name" value="Sterol_Desaturase_Related"/>
</dbReference>
<organism evidence="6 7">
    <name type="scientific">Aureobasidium vineae</name>
    <dbReference type="NCBI Taxonomy" id="2773715"/>
    <lineage>
        <taxon>Eukaryota</taxon>
        <taxon>Fungi</taxon>
        <taxon>Dikarya</taxon>
        <taxon>Ascomycota</taxon>
        <taxon>Pezizomycotina</taxon>
        <taxon>Dothideomycetes</taxon>
        <taxon>Dothideomycetidae</taxon>
        <taxon>Dothideales</taxon>
        <taxon>Saccotheciaceae</taxon>
        <taxon>Aureobasidium</taxon>
    </lineage>
</organism>
<dbReference type="PANTHER" id="PTHR11863">
    <property type="entry name" value="STEROL DESATURASE"/>
    <property type="match status" value="1"/>
</dbReference>
<dbReference type="GO" id="GO:0008610">
    <property type="term" value="P:lipid biosynthetic process"/>
    <property type="evidence" value="ECO:0007669"/>
    <property type="project" value="InterPro"/>
</dbReference>
<gene>
    <name evidence="6" type="ORF">AWRI4619_LOCUS5904</name>
</gene>
<dbReference type="AlphaFoldDB" id="A0A9N8PC51"/>
<evidence type="ECO:0000313" key="6">
    <source>
        <dbReference type="EMBL" id="CAD0089833.1"/>
    </source>
</evidence>
<dbReference type="GO" id="GO:0005506">
    <property type="term" value="F:iron ion binding"/>
    <property type="evidence" value="ECO:0007669"/>
    <property type="project" value="InterPro"/>
</dbReference>
<dbReference type="EMBL" id="CAIJEN010000008">
    <property type="protein sequence ID" value="CAD0089833.1"/>
    <property type="molecule type" value="Genomic_DNA"/>
</dbReference>
<proteinExistence type="predicted"/>
<evidence type="ECO:0000259" key="5">
    <source>
        <dbReference type="Pfam" id="PF04116"/>
    </source>
</evidence>
<dbReference type="Proteomes" id="UP000716446">
    <property type="component" value="Unassembled WGS sequence"/>
</dbReference>
<accession>A0A9N8PC51</accession>
<evidence type="ECO:0000256" key="3">
    <source>
        <dbReference type="ARBA" id="ARBA00022989"/>
    </source>
</evidence>
<evidence type="ECO:0000256" key="1">
    <source>
        <dbReference type="ARBA" id="ARBA00004370"/>
    </source>
</evidence>
<comment type="caution">
    <text evidence="6">The sequence shown here is derived from an EMBL/GenBank/DDBJ whole genome shotgun (WGS) entry which is preliminary data.</text>
</comment>
<keyword evidence="4" id="KW-0472">Membrane</keyword>
<sequence length="253" mass="29079">MAQLIQTFWSEILQSTSPIKIELIGTLGLQFGAFWLPSLLLLGVDHIWPSFSLRHKIQSRPTPSSVQIWHCVDVVVLNQLFMAAAKVFELGGLHLVGHSSFYRFDHAIPSVSEVARDSIVCVLLCEIIFYYSHRLLHVKFFYQRIHNQHHQFRAPIALAAQYAHPIEYLVSTILPFWLPPQILGCHILTCFIFWTAATLETVIAHSGYDFFTVFAKKHDLHHEKSRVNFGTLGFLDWIHGTGAWQLNIRVKHE</sequence>
<evidence type="ECO:0000313" key="7">
    <source>
        <dbReference type="Proteomes" id="UP000716446"/>
    </source>
</evidence>
<comment type="subcellular location">
    <subcellularLocation>
        <location evidence="1">Membrane</location>
    </subcellularLocation>
</comment>
<dbReference type="InterPro" id="IPR006694">
    <property type="entry name" value="Fatty_acid_hydroxylase"/>
</dbReference>
<reference evidence="6" key="1">
    <citation type="submission" date="2020-06" db="EMBL/GenBank/DDBJ databases">
        <authorList>
            <person name="Onetto C."/>
        </authorList>
    </citation>
    <scope>NUCLEOTIDE SEQUENCE</scope>
</reference>